<evidence type="ECO:0000313" key="3">
    <source>
        <dbReference type="Proteomes" id="UP000825935"/>
    </source>
</evidence>
<feature type="compositionally biased region" description="Basic and acidic residues" evidence="1">
    <location>
        <begin position="342"/>
        <end position="366"/>
    </location>
</feature>
<feature type="region of interest" description="Disordered" evidence="1">
    <location>
        <begin position="256"/>
        <end position="367"/>
    </location>
</feature>
<comment type="caution">
    <text evidence="2">The sequence shown here is derived from an EMBL/GenBank/DDBJ whole genome shotgun (WGS) entry which is preliminary data.</text>
</comment>
<reference evidence="2" key="1">
    <citation type="submission" date="2021-08" db="EMBL/GenBank/DDBJ databases">
        <title>WGS assembly of Ceratopteris richardii.</title>
        <authorList>
            <person name="Marchant D.B."/>
            <person name="Chen G."/>
            <person name="Jenkins J."/>
            <person name="Shu S."/>
            <person name="Leebens-Mack J."/>
            <person name="Grimwood J."/>
            <person name="Schmutz J."/>
            <person name="Soltis P."/>
            <person name="Soltis D."/>
            <person name="Chen Z.-H."/>
        </authorList>
    </citation>
    <scope>NUCLEOTIDE SEQUENCE</scope>
    <source>
        <strain evidence="2">Whitten #5841</strain>
        <tissue evidence="2">Leaf</tissue>
    </source>
</reference>
<accession>A0A8T2UZ62</accession>
<sequence length="454" mass="49833">MVDQLPTLAPIRTTARSKSCALKSDDTETGVAAPHEQGPRSCGHETSHLRPASLVGNVAQITLQHSRGDGGRPSESSETEAGISCNTTYGDPRAGFWSFQFMKGRFYSCTKKYQVAEANEEKNVTRPSLACMPRCLWPRRRQKWRCLALLMIPTGGLTYPATPSSNAQLFATQSFPRTPSGKGVDLRNYNSPRARSPFTAESQAPACTCAQVPSPKTPASSKVQHFSGSIPSPRTPYCVSSPGGIVCRRKPSISLVHPPGLSPTPSNRHSFRHQETIEEPSSPHVTCIGRVRRQPKCKKFDQARSSKPPRCRMKSNIAGRSKNSDAGSSLSRSSSAIGSLRQKTEADIEQQNRTHDSTRLRNEKPTTHACTQTLWRENHSASDIHSHELSESTDTEQQHMFSESDQIDISAIQIEPSLHDAEALWDMNKARLNPLYSEIDNAGENAEASVTAKS</sequence>
<feature type="region of interest" description="Disordered" evidence="1">
    <location>
        <begin position="16"/>
        <end position="46"/>
    </location>
</feature>
<dbReference type="AlphaFoldDB" id="A0A8T2UZ62"/>
<organism evidence="2 3">
    <name type="scientific">Ceratopteris richardii</name>
    <name type="common">Triangle waterfern</name>
    <dbReference type="NCBI Taxonomy" id="49495"/>
    <lineage>
        <taxon>Eukaryota</taxon>
        <taxon>Viridiplantae</taxon>
        <taxon>Streptophyta</taxon>
        <taxon>Embryophyta</taxon>
        <taxon>Tracheophyta</taxon>
        <taxon>Polypodiopsida</taxon>
        <taxon>Polypodiidae</taxon>
        <taxon>Polypodiales</taxon>
        <taxon>Pteridineae</taxon>
        <taxon>Pteridaceae</taxon>
        <taxon>Parkerioideae</taxon>
        <taxon>Ceratopteris</taxon>
    </lineage>
</organism>
<feature type="region of interest" description="Disordered" evidence="1">
    <location>
        <begin position="381"/>
        <end position="401"/>
    </location>
</feature>
<feature type="compositionally biased region" description="Basic and acidic residues" evidence="1">
    <location>
        <begin position="381"/>
        <end position="390"/>
    </location>
</feature>
<feature type="compositionally biased region" description="Low complexity" evidence="1">
    <location>
        <begin position="324"/>
        <end position="341"/>
    </location>
</feature>
<protein>
    <submittedName>
        <fullName evidence="2">Uncharacterized protein</fullName>
    </submittedName>
</protein>
<evidence type="ECO:0000256" key="1">
    <source>
        <dbReference type="SAM" id="MobiDB-lite"/>
    </source>
</evidence>
<keyword evidence="3" id="KW-1185">Reference proteome</keyword>
<dbReference type="Proteomes" id="UP000825935">
    <property type="component" value="Chromosome 4"/>
</dbReference>
<evidence type="ECO:0000313" key="2">
    <source>
        <dbReference type="EMBL" id="KAH7440100.1"/>
    </source>
</evidence>
<feature type="region of interest" description="Disordered" evidence="1">
    <location>
        <begin position="65"/>
        <end position="84"/>
    </location>
</feature>
<dbReference type="OrthoDB" id="10451757at2759"/>
<gene>
    <name evidence="2" type="ORF">KP509_04G091300</name>
</gene>
<name>A0A8T2UZ62_CERRI</name>
<dbReference type="EMBL" id="CM035409">
    <property type="protein sequence ID" value="KAH7440100.1"/>
    <property type="molecule type" value="Genomic_DNA"/>
</dbReference>
<proteinExistence type="predicted"/>